<dbReference type="GeneID" id="77931436"/>
<dbReference type="KEGG" id="vg:77931436"/>
<dbReference type="EMBL" id="MN204493">
    <property type="protein sequence ID" value="QEQ93660.1"/>
    <property type="molecule type" value="Genomic_DNA"/>
</dbReference>
<proteinExistence type="predicted"/>
<accession>A0A5J6D746</accession>
<protein>
    <submittedName>
        <fullName evidence="2">Uncharacterized protein</fullName>
    </submittedName>
</protein>
<dbReference type="RefSeq" id="YP_010655573.1">
    <property type="nucleotide sequence ID" value="NC_070829.1"/>
</dbReference>
<organism evidence="2 3">
    <name type="scientific">Streptomyces phage Zuko</name>
    <dbReference type="NCBI Taxonomy" id="2601695"/>
    <lineage>
        <taxon>Viruses</taxon>
        <taxon>Duplodnaviria</taxon>
        <taxon>Heunggongvirae</taxon>
        <taxon>Uroviricota</taxon>
        <taxon>Caudoviricetes</taxon>
        <taxon>Zukovirus</taxon>
        <taxon>Zukovirus zuko</taxon>
    </lineage>
</organism>
<feature type="region of interest" description="Disordered" evidence="1">
    <location>
        <begin position="1"/>
        <end position="22"/>
    </location>
</feature>
<name>A0A5J6D746_9CAUD</name>
<evidence type="ECO:0000313" key="2">
    <source>
        <dbReference type="EMBL" id="QEQ93660.1"/>
    </source>
</evidence>
<evidence type="ECO:0000313" key="3">
    <source>
        <dbReference type="Proteomes" id="UP000327392"/>
    </source>
</evidence>
<sequence length="230" mass="25813">MATKQTIDFSQTKDQSGFNPKRKQEGEYLGTIVSFEDTKSKAGAAMWVYGVALKTDRRAVYPVYCLLGADQVWKLRNLMMAAGFKVPKKRMQVDGNRLVGKDIGIFLEDDEYEGKPKSVIGSFFPASEYSGPENEDDDQDEDEEYEEDDTVPEDDDEESEDEDTEDETDEESDDSDEDDSDDEDTDEDDEPEDAPPAKKATAKKSAPARAKAKKPAPVEEDEDEMDVEDL</sequence>
<feature type="compositionally biased region" description="Low complexity" evidence="1">
    <location>
        <begin position="197"/>
        <end position="209"/>
    </location>
</feature>
<feature type="compositionally biased region" description="Acidic residues" evidence="1">
    <location>
        <begin position="133"/>
        <end position="193"/>
    </location>
</feature>
<reference evidence="2 3" key="1">
    <citation type="submission" date="2019-07" db="EMBL/GenBank/DDBJ databases">
        <authorList>
            <person name="Mandava P."/>
            <person name="Ferry J.C."/>
            <person name="Fallon S.M."/>
            <person name="Hajdenberg M."/>
            <person name="Sharma E."/>
            <person name="Shaffer C.D."/>
            <person name="Weston-Hafer K.A."/>
            <person name="Garlena R.A."/>
            <person name="Russell D.A."/>
            <person name="Pope W.H."/>
            <person name="Jacobs-Sera D."/>
            <person name="Hatfull G.F."/>
        </authorList>
    </citation>
    <scope>NUCLEOTIDE SEQUENCE [LARGE SCALE GENOMIC DNA]</scope>
</reference>
<keyword evidence="3" id="KW-1185">Reference proteome</keyword>
<feature type="compositionally biased region" description="Polar residues" evidence="1">
    <location>
        <begin position="1"/>
        <end position="18"/>
    </location>
</feature>
<evidence type="ECO:0000256" key="1">
    <source>
        <dbReference type="SAM" id="MobiDB-lite"/>
    </source>
</evidence>
<dbReference type="Proteomes" id="UP000327392">
    <property type="component" value="Segment"/>
</dbReference>
<feature type="compositionally biased region" description="Acidic residues" evidence="1">
    <location>
        <begin position="218"/>
        <end position="230"/>
    </location>
</feature>
<gene>
    <name evidence="2" type="primary">82</name>
    <name evidence="2" type="ORF">SEA_ZUKO_82</name>
</gene>
<feature type="region of interest" description="Disordered" evidence="1">
    <location>
        <begin position="118"/>
        <end position="230"/>
    </location>
</feature>